<accession>A0A921KLZ2</accession>
<sequence length="338" mass="37171">MPVILSHSSALELLRAVPPQVRMYPHVAEPLRLADISTDSRELRSLDVRSFGIRRDPVHVLVSRSAREIQSSGVKTHHFGLAVMPGGLLLELSPGVYAAGPELCFIQMARKSSLVGAVVLGCELCGRYSHFSEMVSGYYERPPLTSVEKIGEAVSALPGLYGVSRAREALRWVRDGARSPMETALSAELFLPGWHKGLAFVRPELNYEVPLDEAAAIITGTKSCSIDVAWPGVRRGVEYDSLEFHLDSEKDLRRKEALEHMGWTINTIKLDQMADHAALMRAVALFEGAVPRQPGGPASEEEVAELHQWLLRATWCGMGLERALFGVPVSHDAVRVHV</sequence>
<comment type="caution">
    <text evidence="1">The sequence shown here is derived from an EMBL/GenBank/DDBJ whole genome shotgun (WGS) entry which is preliminary data.</text>
</comment>
<gene>
    <name evidence="1" type="ORF">K8U72_08895</name>
</gene>
<organism evidence="1 2">
    <name type="scientific">Thermophilibacter provencensis</name>
    <dbReference type="NCBI Taxonomy" id="1852386"/>
    <lineage>
        <taxon>Bacteria</taxon>
        <taxon>Bacillati</taxon>
        <taxon>Actinomycetota</taxon>
        <taxon>Coriobacteriia</taxon>
        <taxon>Coriobacteriales</taxon>
        <taxon>Atopobiaceae</taxon>
        <taxon>Thermophilibacter</taxon>
    </lineage>
</organism>
<proteinExistence type="predicted"/>
<dbReference type="RefSeq" id="WP_274959543.1">
    <property type="nucleotide sequence ID" value="NZ_DYWQ01000137.1"/>
</dbReference>
<evidence type="ECO:0000313" key="2">
    <source>
        <dbReference type="Proteomes" id="UP000697330"/>
    </source>
</evidence>
<reference evidence="1" key="2">
    <citation type="submission" date="2021-09" db="EMBL/GenBank/DDBJ databases">
        <authorList>
            <person name="Gilroy R."/>
        </authorList>
    </citation>
    <scope>NUCLEOTIDE SEQUENCE</scope>
    <source>
        <strain evidence="1">CHK124-7917</strain>
    </source>
</reference>
<reference evidence="1" key="1">
    <citation type="journal article" date="2021" name="PeerJ">
        <title>Extensive microbial diversity within the chicken gut microbiome revealed by metagenomics and culture.</title>
        <authorList>
            <person name="Gilroy R."/>
            <person name="Ravi A."/>
            <person name="Getino M."/>
            <person name="Pursley I."/>
            <person name="Horton D.L."/>
            <person name="Alikhan N.F."/>
            <person name="Baker D."/>
            <person name="Gharbi K."/>
            <person name="Hall N."/>
            <person name="Watson M."/>
            <person name="Adriaenssens E.M."/>
            <person name="Foster-Nyarko E."/>
            <person name="Jarju S."/>
            <person name="Secka A."/>
            <person name="Antonio M."/>
            <person name="Oren A."/>
            <person name="Chaudhuri R.R."/>
            <person name="La Ragione R."/>
            <person name="Hildebrand F."/>
            <person name="Pallen M.J."/>
        </authorList>
    </citation>
    <scope>NUCLEOTIDE SEQUENCE</scope>
    <source>
        <strain evidence="1">CHK124-7917</strain>
    </source>
</reference>
<dbReference type="AlphaFoldDB" id="A0A921KLZ2"/>
<dbReference type="Proteomes" id="UP000697330">
    <property type="component" value="Unassembled WGS sequence"/>
</dbReference>
<dbReference type="EMBL" id="DYWQ01000137">
    <property type="protein sequence ID" value="HJF45880.1"/>
    <property type="molecule type" value="Genomic_DNA"/>
</dbReference>
<evidence type="ECO:0000313" key="1">
    <source>
        <dbReference type="EMBL" id="HJF45880.1"/>
    </source>
</evidence>
<name>A0A921KLZ2_9ACTN</name>
<protein>
    <submittedName>
        <fullName evidence="1">Uncharacterized protein</fullName>
    </submittedName>
</protein>